<dbReference type="PROSITE" id="PS51257">
    <property type="entry name" value="PROKAR_LIPOPROTEIN"/>
    <property type="match status" value="1"/>
</dbReference>
<name>A0A562J0D3_9GAMM</name>
<dbReference type="Gene3D" id="3.10.105.10">
    <property type="entry name" value="Dipeptide-binding Protein, Domain 3"/>
    <property type="match status" value="1"/>
</dbReference>
<dbReference type="GO" id="GO:0015833">
    <property type="term" value="P:peptide transport"/>
    <property type="evidence" value="ECO:0007669"/>
    <property type="project" value="UniProtKB-KW"/>
</dbReference>
<reference evidence="4 5" key="1">
    <citation type="submission" date="2019-07" db="EMBL/GenBank/DDBJ databases">
        <title>Genomic Encyclopedia of Type Strains, Phase I: the one thousand microbial genomes (KMG-I) project.</title>
        <authorList>
            <person name="Kyrpides N."/>
        </authorList>
    </citation>
    <scope>NUCLEOTIDE SEQUENCE [LARGE SCALE GENOMIC DNA]</scope>
    <source>
        <strain evidence="4 5">DSM 375</strain>
    </source>
</reference>
<dbReference type="GO" id="GO:0015031">
    <property type="term" value="P:protein transport"/>
    <property type="evidence" value="ECO:0007669"/>
    <property type="project" value="UniProtKB-KW"/>
</dbReference>
<evidence type="ECO:0000313" key="5">
    <source>
        <dbReference type="Proteomes" id="UP000319627"/>
    </source>
</evidence>
<dbReference type="Gene3D" id="3.40.190.10">
    <property type="entry name" value="Periplasmic binding protein-like II"/>
    <property type="match status" value="1"/>
</dbReference>
<sequence length="519" mass="57673">MSFRAKELVLPVLRYGLLWTLALVLSACQPNQDPETLNISGPFEFTSQDPSRTGYVYTRLQVAETLVEVAPDGHLLPGLAEYWSAEDGGLRWQFQLRSGVRFHDGQVLEAQTVVQALEIARTKPGILNTLPITQITAEEPLKLSIQLSRPHQPLPAVLAHFSAVILSPASYNAEGQVTWMQGTGPYRLIEFGPPHRLLVQRFEGYWGKVAQIPKVLYLTGHRAESRALQVMAGQTDIVYTLDPASLDLLKRRKDAQVHSELIPRTIQIKLNAGHPYLKDLKARQAISLALDRSGIATHVLRVPGTEANQLIPPMLKDWHLPALAPIAQDLKQAQALLQELGWQADEQGILHREGQRFQLKMITYADRPELLVIGTAIQAQLRALGIDMGLSVVNSSGIPSAHHDGSLELALIARNYGTVADPLSLLLLDFGAQGNGDWGGMNWNNTAFPQLLHELEAEQDATLYQRKAQQAAQMLVDELPAIPVLFYTQQTATAQRVKHFSFDPYERNYHLSDMRLATP</sequence>
<evidence type="ECO:0000313" key="4">
    <source>
        <dbReference type="EMBL" id="TWH76622.1"/>
    </source>
</evidence>
<dbReference type="PIRSF" id="PIRSF002741">
    <property type="entry name" value="MppA"/>
    <property type="match status" value="1"/>
</dbReference>
<dbReference type="OrthoDB" id="9801912at2"/>
<dbReference type="GO" id="GO:0043190">
    <property type="term" value="C:ATP-binding cassette (ABC) transporter complex"/>
    <property type="evidence" value="ECO:0007669"/>
    <property type="project" value="InterPro"/>
</dbReference>
<comment type="caution">
    <text evidence="4">The sequence shown here is derived from an EMBL/GenBank/DDBJ whole genome shotgun (WGS) entry which is preliminary data.</text>
</comment>
<keyword evidence="5" id="KW-1185">Reference proteome</keyword>
<dbReference type="Proteomes" id="UP000319627">
    <property type="component" value="Unassembled WGS sequence"/>
</dbReference>
<evidence type="ECO:0000259" key="3">
    <source>
        <dbReference type="Pfam" id="PF00496"/>
    </source>
</evidence>
<organism evidence="4 5">
    <name type="scientific">Azomonas agilis</name>
    <dbReference type="NCBI Taxonomy" id="116849"/>
    <lineage>
        <taxon>Bacteria</taxon>
        <taxon>Pseudomonadati</taxon>
        <taxon>Pseudomonadota</taxon>
        <taxon>Gammaproteobacteria</taxon>
        <taxon>Pseudomonadales</taxon>
        <taxon>Pseudomonadaceae</taxon>
        <taxon>Azomonas</taxon>
    </lineage>
</organism>
<gene>
    <name evidence="4" type="ORF">LX59_00667</name>
</gene>
<dbReference type="Pfam" id="PF00496">
    <property type="entry name" value="SBP_bac_5"/>
    <property type="match status" value="1"/>
</dbReference>
<accession>A0A562J0D3</accession>
<feature type="domain" description="Solute-binding protein family 5" evidence="3">
    <location>
        <begin position="76"/>
        <end position="435"/>
    </location>
</feature>
<dbReference type="EMBL" id="VLKG01000002">
    <property type="protein sequence ID" value="TWH76622.1"/>
    <property type="molecule type" value="Genomic_DNA"/>
</dbReference>
<dbReference type="InterPro" id="IPR000914">
    <property type="entry name" value="SBP_5_dom"/>
</dbReference>
<dbReference type="GO" id="GO:0030288">
    <property type="term" value="C:outer membrane-bounded periplasmic space"/>
    <property type="evidence" value="ECO:0007669"/>
    <property type="project" value="UniProtKB-ARBA"/>
</dbReference>
<dbReference type="SUPFAM" id="SSF53850">
    <property type="entry name" value="Periplasmic binding protein-like II"/>
    <property type="match status" value="1"/>
</dbReference>
<dbReference type="PANTHER" id="PTHR30290">
    <property type="entry name" value="PERIPLASMIC BINDING COMPONENT OF ABC TRANSPORTER"/>
    <property type="match status" value="1"/>
</dbReference>
<evidence type="ECO:0000256" key="1">
    <source>
        <dbReference type="ARBA" id="ARBA00022856"/>
    </source>
</evidence>
<proteinExistence type="predicted"/>
<keyword evidence="2" id="KW-0813">Transport</keyword>
<dbReference type="InterPro" id="IPR039424">
    <property type="entry name" value="SBP_5"/>
</dbReference>
<evidence type="ECO:0000256" key="2">
    <source>
        <dbReference type="ARBA" id="ARBA00022927"/>
    </source>
</evidence>
<dbReference type="CDD" id="cd08490">
    <property type="entry name" value="PBP2_NikA_DppA_OppA_like_3"/>
    <property type="match status" value="1"/>
</dbReference>
<dbReference type="PANTHER" id="PTHR30290:SF83">
    <property type="entry name" value="ABC TRANSPORTER SUBSTRATE-BINDING PROTEIN"/>
    <property type="match status" value="1"/>
</dbReference>
<protein>
    <submittedName>
        <fullName evidence="4">Peptide/nickel transport system substrate-binding protein</fullName>
    </submittedName>
</protein>
<dbReference type="AlphaFoldDB" id="A0A562J0D3"/>
<keyword evidence="2" id="KW-0653">Protein transport</keyword>
<keyword evidence="1" id="KW-0571">Peptide transport</keyword>
<dbReference type="GO" id="GO:1904680">
    <property type="term" value="F:peptide transmembrane transporter activity"/>
    <property type="evidence" value="ECO:0007669"/>
    <property type="project" value="TreeGrafter"/>
</dbReference>
<dbReference type="InterPro" id="IPR030678">
    <property type="entry name" value="Peptide/Ni-bd"/>
</dbReference>